<dbReference type="GO" id="GO:0005524">
    <property type="term" value="F:ATP binding"/>
    <property type="evidence" value="ECO:0007669"/>
    <property type="project" value="InterPro"/>
</dbReference>
<dbReference type="GO" id="GO:0016301">
    <property type="term" value="F:kinase activity"/>
    <property type="evidence" value="ECO:0007669"/>
    <property type="project" value="InterPro"/>
</dbReference>
<evidence type="ECO:0000313" key="6">
    <source>
        <dbReference type="EMBL" id="CAE0780853.1"/>
    </source>
</evidence>
<feature type="domain" description="PEP-utilising enzyme mobile" evidence="4">
    <location>
        <begin position="167"/>
        <end position="222"/>
    </location>
</feature>
<feature type="domain" description="Pyruvate phosphate dikinase AMP/ATP-binding" evidence="5">
    <location>
        <begin position="44"/>
        <end position="96"/>
    </location>
</feature>
<evidence type="ECO:0000259" key="4">
    <source>
        <dbReference type="Pfam" id="PF00391"/>
    </source>
</evidence>
<dbReference type="InterPro" id="IPR010121">
    <property type="entry name" value="Pyruvate_phosphate_dikinase"/>
</dbReference>
<evidence type="ECO:0008006" key="8">
    <source>
        <dbReference type="Google" id="ProtNLM"/>
    </source>
</evidence>
<gene>
    <name evidence="6" type="ORF">PCAR00345_LOCUS33492</name>
    <name evidence="7" type="ORF">PCAR00345_LOCUS33497</name>
</gene>
<dbReference type="AlphaFoldDB" id="A0A6T0CG17"/>
<dbReference type="InterPro" id="IPR018274">
    <property type="entry name" value="PEP_util_AS"/>
</dbReference>
<feature type="compositionally biased region" description="Basic residues" evidence="2">
    <location>
        <begin position="233"/>
        <end position="247"/>
    </location>
</feature>
<dbReference type="EMBL" id="HBIZ01052348">
    <property type="protein sequence ID" value="CAE0780853.1"/>
    <property type="molecule type" value="Transcribed_RNA"/>
</dbReference>
<evidence type="ECO:0000256" key="3">
    <source>
        <dbReference type="SAM" id="SignalP"/>
    </source>
</evidence>
<feature type="region of interest" description="Disordered" evidence="2">
    <location>
        <begin position="227"/>
        <end position="247"/>
    </location>
</feature>
<dbReference type="PANTHER" id="PTHR22931:SF9">
    <property type="entry name" value="PYRUVATE, PHOSPHATE DIKINASE 1, CHLOROPLASTIC"/>
    <property type="match status" value="1"/>
</dbReference>
<evidence type="ECO:0000256" key="1">
    <source>
        <dbReference type="ARBA" id="ARBA00007837"/>
    </source>
</evidence>
<dbReference type="SUPFAM" id="SSF56059">
    <property type="entry name" value="Glutathione synthetase ATP-binding domain-like"/>
    <property type="match status" value="1"/>
</dbReference>
<dbReference type="PANTHER" id="PTHR22931">
    <property type="entry name" value="PHOSPHOENOLPYRUVATE DIKINASE-RELATED"/>
    <property type="match status" value="1"/>
</dbReference>
<keyword evidence="3" id="KW-0732">Signal</keyword>
<name>A0A6T0CG17_CHRCT</name>
<dbReference type="Pfam" id="PF01326">
    <property type="entry name" value="PPDK_N"/>
    <property type="match status" value="1"/>
</dbReference>
<dbReference type="PROSITE" id="PS00370">
    <property type="entry name" value="PEP_ENZYMES_PHOS_SITE"/>
    <property type="match status" value="1"/>
</dbReference>
<reference evidence="7" key="1">
    <citation type="submission" date="2021-01" db="EMBL/GenBank/DDBJ databases">
        <authorList>
            <person name="Corre E."/>
            <person name="Pelletier E."/>
            <person name="Niang G."/>
            <person name="Scheremetjew M."/>
            <person name="Finn R."/>
            <person name="Kale V."/>
            <person name="Holt S."/>
            <person name="Cochrane G."/>
            <person name="Meng A."/>
            <person name="Brown T."/>
            <person name="Cohen L."/>
        </authorList>
    </citation>
    <scope>NUCLEOTIDE SEQUENCE</scope>
    <source>
        <strain evidence="7">CCMP645</strain>
    </source>
</reference>
<dbReference type="InterPro" id="IPR002192">
    <property type="entry name" value="PPDK_AMP/ATP-bd"/>
</dbReference>
<evidence type="ECO:0000259" key="5">
    <source>
        <dbReference type="Pfam" id="PF01326"/>
    </source>
</evidence>
<dbReference type="SUPFAM" id="SSF52009">
    <property type="entry name" value="Phosphohistidine domain"/>
    <property type="match status" value="1"/>
</dbReference>
<organism evidence="7">
    <name type="scientific">Chrysotila carterae</name>
    <name type="common">Marine alga</name>
    <name type="synonym">Syracosphaera carterae</name>
    <dbReference type="NCBI Taxonomy" id="13221"/>
    <lineage>
        <taxon>Eukaryota</taxon>
        <taxon>Haptista</taxon>
        <taxon>Haptophyta</taxon>
        <taxon>Prymnesiophyceae</taxon>
        <taxon>Isochrysidales</taxon>
        <taxon>Isochrysidaceae</taxon>
        <taxon>Chrysotila</taxon>
    </lineage>
</organism>
<protein>
    <recommendedName>
        <fullName evidence="8">Pyruvate, phosphate dikinase</fullName>
    </recommendedName>
</protein>
<dbReference type="Pfam" id="PF00391">
    <property type="entry name" value="PEP-utilizers"/>
    <property type="match status" value="1"/>
</dbReference>
<accession>A0A6T0CG17</accession>
<dbReference type="Gene3D" id="1.10.189.10">
    <property type="entry name" value="Pyruvate Phosphate Dikinase, domain 2"/>
    <property type="match status" value="1"/>
</dbReference>
<feature type="chain" id="PRO_5036191532" description="Pyruvate, phosphate dikinase" evidence="3">
    <location>
        <begin position="26"/>
        <end position="304"/>
    </location>
</feature>
<feature type="signal peptide" evidence="3">
    <location>
        <begin position="1"/>
        <end position="25"/>
    </location>
</feature>
<evidence type="ECO:0000313" key="7">
    <source>
        <dbReference type="EMBL" id="CAE0780858.1"/>
    </source>
</evidence>
<dbReference type="GO" id="GO:0050242">
    <property type="term" value="F:pyruvate, phosphate dikinase activity"/>
    <property type="evidence" value="ECO:0007669"/>
    <property type="project" value="InterPro"/>
</dbReference>
<proteinExistence type="inferred from homology"/>
<evidence type="ECO:0000256" key="2">
    <source>
        <dbReference type="SAM" id="MobiDB-lite"/>
    </source>
</evidence>
<sequence>MFQLHDCMFLLKTLLWMQGEDVVAGIRTPKPIAQLRDDFPEIYAQLRRTCDRLEEYFKDMQDVEFTVQEGTLFILQTRNGKRSGAAAVAIAVDMVEQGLISMEEAILQVTPEHLDTMLHNQFTNVHAVEYTSAVIAKGLNASPGAAVGVACFSSAEVEHKRKDGISAILIRHETSPEDVAGMFAADGILTARGGKTSHAAVVARGWGKTCVCGVGESMVVDEEKREASDALKKKGRARTRTHARARTHTRMHACIRGHMHHERTHMHACSKPTAYAGPFKQISSTYVQTVQHSLSNRQQSRWNV</sequence>
<dbReference type="InterPro" id="IPR008279">
    <property type="entry name" value="PEP-util_enz_mobile_dom"/>
</dbReference>
<comment type="similarity">
    <text evidence="1">Belongs to the PEP-utilizing enzyme family.</text>
</comment>
<dbReference type="Gene3D" id="3.30.470.20">
    <property type="entry name" value="ATP-grasp fold, B domain"/>
    <property type="match status" value="1"/>
</dbReference>
<dbReference type="Gene3D" id="3.50.30.10">
    <property type="entry name" value="Phosphohistidine domain"/>
    <property type="match status" value="1"/>
</dbReference>
<dbReference type="InterPro" id="IPR036637">
    <property type="entry name" value="Phosphohistidine_dom_sf"/>
</dbReference>
<dbReference type="EMBL" id="HBIZ01052353">
    <property type="protein sequence ID" value="CAE0780858.1"/>
    <property type="molecule type" value="Transcribed_RNA"/>
</dbReference>